<dbReference type="CDD" id="cd00590">
    <property type="entry name" value="RRM_SF"/>
    <property type="match status" value="1"/>
</dbReference>
<proteinExistence type="predicted"/>
<dbReference type="Gramene" id="OMO59000">
    <property type="protein sequence ID" value="OMO59000"/>
    <property type="gene ID" value="CCACVL1_25164"/>
</dbReference>
<dbReference type="PANTHER" id="PTHR48028:SF4">
    <property type="entry name" value="SC35-LIKE SPLICING FACTOR"/>
    <property type="match status" value="1"/>
</dbReference>
<dbReference type="OMA" id="NSELEWG"/>
<evidence type="ECO:0000256" key="4">
    <source>
        <dbReference type="ARBA" id="ARBA00023187"/>
    </source>
</evidence>
<dbReference type="GO" id="GO:0003723">
    <property type="term" value="F:RNA binding"/>
    <property type="evidence" value="ECO:0007669"/>
    <property type="project" value="UniProtKB-UniRule"/>
</dbReference>
<keyword evidence="4" id="KW-0508">mRNA splicing</keyword>
<evidence type="ECO:0000256" key="6">
    <source>
        <dbReference type="PROSITE-ProRule" id="PRU00176"/>
    </source>
</evidence>
<dbReference type="Proteomes" id="UP000188268">
    <property type="component" value="Unassembled WGS sequence"/>
</dbReference>
<evidence type="ECO:0000256" key="2">
    <source>
        <dbReference type="ARBA" id="ARBA00022664"/>
    </source>
</evidence>
<organism evidence="8 9">
    <name type="scientific">Corchorus capsularis</name>
    <name type="common">Jute</name>
    <dbReference type="NCBI Taxonomy" id="210143"/>
    <lineage>
        <taxon>Eukaryota</taxon>
        <taxon>Viridiplantae</taxon>
        <taxon>Streptophyta</taxon>
        <taxon>Embryophyta</taxon>
        <taxon>Tracheophyta</taxon>
        <taxon>Spermatophyta</taxon>
        <taxon>Magnoliopsida</taxon>
        <taxon>eudicotyledons</taxon>
        <taxon>Gunneridae</taxon>
        <taxon>Pentapetalae</taxon>
        <taxon>rosids</taxon>
        <taxon>malvids</taxon>
        <taxon>Malvales</taxon>
        <taxon>Malvaceae</taxon>
        <taxon>Grewioideae</taxon>
        <taxon>Apeibeae</taxon>
        <taxon>Corchorus</taxon>
    </lineage>
</organism>
<dbReference type="SMART" id="SM00360">
    <property type="entry name" value="RRM"/>
    <property type="match status" value="1"/>
</dbReference>
<dbReference type="PROSITE" id="PS50102">
    <property type="entry name" value="RRM"/>
    <property type="match status" value="1"/>
</dbReference>
<keyword evidence="2" id="KW-0507">mRNA processing</keyword>
<keyword evidence="5" id="KW-0539">Nucleus</keyword>
<evidence type="ECO:0000256" key="5">
    <source>
        <dbReference type="ARBA" id="ARBA00023242"/>
    </source>
</evidence>
<dbReference type="AlphaFoldDB" id="A0A1R3GLV5"/>
<accession>A0A1R3GLV5</accession>
<dbReference type="GO" id="GO:0006397">
    <property type="term" value="P:mRNA processing"/>
    <property type="evidence" value="ECO:0007669"/>
    <property type="project" value="UniProtKB-KW"/>
</dbReference>
<dbReference type="Pfam" id="PF00076">
    <property type="entry name" value="RRM_1"/>
    <property type="match status" value="1"/>
</dbReference>
<keyword evidence="9" id="KW-1185">Reference proteome</keyword>
<dbReference type="InterPro" id="IPR012677">
    <property type="entry name" value="Nucleotide-bd_a/b_plait_sf"/>
</dbReference>
<evidence type="ECO:0000256" key="1">
    <source>
        <dbReference type="ARBA" id="ARBA00004123"/>
    </source>
</evidence>
<dbReference type="GO" id="GO:0008380">
    <property type="term" value="P:RNA splicing"/>
    <property type="evidence" value="ECO:0007669"/>
    <property type="project" value="UniProtKB-KW"/>
</dbReference>
<dbReference type="STRING" id="210143.A0A1R3GLV5"/>
<name>A0A1R3GLV5_COCAP</name>
<dbReference type="PANTHER" id="PTHR48028">
    <property type="entry name" value="GLYCINE-RICH RNA-BINDING PROTEIN RZ1A"/>
    <property type="match status" value="1"/>
</dbReference>
<dbReference type="InterPro" id="IPR000504">
    <property type="entry name" value="RRM_dom"/>
</dbReference>
<dbReference type="InterPro" id="IPR051106">
    <property type="entry name" value="RNA-bind/splicing_reg"/>
</dbReference>
<dbReference type="GO" id="GO:0005634">
    <property type="term" value="C:nucleus"/>
    <property type="evidence" value="ECO:0007669"/>
    <property type="project" value="UniProtKB-SubCell"/>
</dbReference>
<reference evidence="8 9" key="1">
    <citation type="submission" date="2013-09" db="EMBL/GenBank/DDBJ databases">
        <title>Corchorus capsularis genome sequencing.</title>
        <authorList>
            <person name="Alam M."/>
            <person name="Haque M.S."/>
            <person name="Islam M.S."/>
            <person name="Emdad E.M."/>
            <person name="Islam M.M."/>
            <person name="Ahmed B."/>
            <person name="Halim A."/>
            <person name="Hossen Q.M.M."/>
            <person name="Hossain M.Z."/>
            <person name="Ahmed R."/>
            <person name="Khan M.M."/>
            <person name="Islam R."/>
            <person name="Rashid M.M."/>
            <person name="Khan S.A."/>
            <person name="Rahman M.S."/>
            <person name="Alam M."/>
        </authorList>
    </citation>
    <scope>NUCLEOTIDE SEQUENCE [LARGE SCALE GENOMIC DNA]</scope>
    <source>
        <strain evidence="9">cv. CVL-1</strain>
        <tissue evidence="8">Whole seedling</tissue>
    </source>
</reference>
<comment type="subcellular location">
    <subcellularLocation>
        <location evidence="1">Nucleus</location>
    </subcellularLocation>
</comment>
<evidence type="ECO:0000313" key="8">
    <source>
        <dbReference type="EMBL" id="OMO59000.1"/>
    </source>
</evidence>
<evidence type="ECO:0000256" key="3">
    <source>
        <dbReference type="ARBA" id="ARBA00022884"/>
    </source>
</evidence>
<dbReference type="OrthoDB" id="1001739at2759"/>
<feature type="domain" description="RRM" evidence="7">
    <location>
        <begin position="36"/>
        <end position="117"/>
    </location>
</feature>
<evidence type="ECO:0000259" key="7">
    <source>
        <dbReference type="PROSITE" id="PS50102"/>
    </source>
</evidence>
<evidence type="ECO:0000313" key="9">
    <source>
        <dbReference type="Proteomes" id="UP000188268"/>
    </source>
</evidence>
<comment type="caution">
    <text evidence="8">The sequence shown here is derived from an EMBL/GenBank/DDBJ whole genome shotgun (WGS) entry which is preliminary data.</text>
</comment>
<protein>
    <recommendedName>
        <fullName evidence="7">RRM domain-containing protein</fullName>
    </recommendedName>
</protein>
<dbReference type="Gene3D" id="3.30.70.330">
    <property type="match status" value="1"/>
</dbReference>
<keyword evidence="3 6" id="KW-0694">RNA-binding</keyword>
<gene>
    <name evidence="8" type="ORF">CCACVL1_25164</name>
</gene>
<dbReference type="InterPro" id="IPR035979">
    <property type="entry name" value="RBD_domain_sf"/>
</dbReference>
<sequence length="581" mass="66298">MRRQTNFQSRFHRHDGYRTKWRSRNRNSLDWRSRLHSVFVGNLHWRATLGILRKTFSDFGVVVDVFIPTRTSFGCRDDGSRFAFVRYKRKEEAEKAIEKGNGLSVGNCSIIVRKATQCRKGREERKIQSNSVETMGAKEGGFHFKSFERSFKEVTTQSQNDARPDFPSEAGLQKNGGLKLDILNSELEWGIGVTIAPMSDIQLLLTFLSKEEMGTLIQDYREMFQTWFDDIIPWKENIVERYHHVWIKVEEVPLLLWHGKFFNEIGSYWGKVLSIAEVTINRKNFTAAWLKLEVANKRSIPSVLKGEINGLKFRVEITIVSENNVPKVVPEYTPESSSNVVGDESPVFIVERVQDSEHEVSSACRIAILDEPAVMVVDHEKESEINGRILEEGTTLPIEQHAKGGIKCVNEGGLIPTARNLDVEVDFVPETNQLVGQVNGPKESINNEFDVEVSSAHNLLDIMDTCDYNKELESCSHVLDKEWTLINRGPKKKMGSRFQKKKLKKYRKVVADILGRKEGIGELGSDASLSDSDIARKNKVNREEALKTLETCELLGITFEGDREQIIQVLERFEEESQESL</sequence>
<dbReference type="EMBL" id="AWWV01014049">
    <property type="protein sequence ID" value="OMO59000.1"/>
    <property type="molecule type" value="Genomic_DNA"/>
</dbReference>
<dbReference type="SUPFAM" id="SSF54928">
    <property type="entry name" value="RNA-binding domain, RBD"/>
    <property type="match status" value="1"/>
</dbReference>